<evidence type="ECO:0000313" key="3">
    <source>
        <dbReference type="Proteomes" id="UP000481153"/>
    </source>
</evidence>
<evidence type="ECO:0000256" key="1">
    <source>
        <dbReference type="SAM" id="Phobius"/>
    </source>
</evidence>
<feature type="transmembrane region" description="Helical" evidence="1">
    <location>
        <begin position="500"/>
        <end position="519"/>
    </location>
</feature>
<name>A0A6G0XVW6_9STRA</name>
<feature type="transmembrane region" description="Helical" evidence="1">
    <location>
        <begin position="320"/>
        <end position="347"/>
    </location>
</feature>
<dbReference type="AlphaFoldDB" id="A0A6G0XVW6"/>
<keyword evidence="1" id="KW-0472">Membrane</keyword>
<gene>
    <name evidence="2" type="ORF">Ae201684_001126</name>
</gene>
<keyword evidence="1" id="KW-0812">Transmembrane</keyword>
<sequence length="645" mass="72337">MVMQLVNVFLPTITTDETSVVGSNPFTASIQPIPGNLDDPYMDRAMACVLIGHVYKVATLTDALKGSVDIKEYPNITPDSFTVLTRSNPQRTHEDTYTNYDTICSSIALSIDGIQFACADQGYLPVMDSLRINIGMDATKTTELSSALPILIFPISDNNVHARYGIPGMDGVFCSIMLYNEYVGPGSFYQVNVINRTDYDTQTRLWLQEPRGVWRNGWYTFPDNSKRYYSHIQNDMQPKDQPGGLGVASVVYDAMEKRPVDCVKAPRSCENQVDVEWENVLVQNATQLWAENVRIKDANQSGLSWSRFKNEYALSHNYDWGMLVSSISTFGLLARWGLSFLALWRGYRQGSTEWYGCGLGILSCSRSFVLFPVLCYPAMKVLCLCFWASCLDFYGDLQAVGNAWSIIYPALAQFILAYYALLNWIAKSVRVRMSDRTFGPVLLAFWLGHSCRRSTIASFGDAMGVGDHIPSLVFATSFGDSTVSDIAFSQALVIGGNVKAIFIAKLLILSLPLLDLIFFSDRVGRSCKYQPHHQKECSIEGTLALRANCCGGLGKSTMYTPTAMNAYEVVRLGHILFGQNNLISFNDYYVIVLCYFSNVVNETYNGRVLVLDMTTNPVAFSRTMYHWSHPRFNHRWYDIVGVDLE</sequence>
<dbReference type="VEuPathDB" id="FungiDB:AeMF1_018509"/>
<dbReference type="EMBL" id="VJMJ01000009">
    <property type="protein sequence ID" value="KAF0744666.1"/>
    <property type="molecule type" value="Genomic_DNA"/>
</dbReference>
<keyword evidence="3" id="KW-1185">Reference proteome</keyword>
<protein>
    <submittedName>
        <fullName evidence="2">Uncharacterized protein</fullName>
    </submittedName>
</protein>
<dbReference type="Proteomes" id="UP000481153">
    <property type="component" value="Unassembled WGS sequence"/>
</dbReference>
<accession>A0A6G0XVW6</accession>
<proteinExistence type="predicted"/>
<feature type="transmembrane region" description="Helical" evidence="1">
    <location>
        <begin position="368"/>
        <end position="394"/>
    </location>
</feature>
<comment type="caution">
    <text evidence="2">The sequence shown here is derived from an EMBL/GenBank/DDBJ whole genome shotgun (WGS) entry which is preliminary data.</text>
</comment>
<organism evidence="2 3">
    <name type="scientific">Aphanomyces euteiches</name>
    <dbReference type="NCBI Taxonomy" id="100861"/>
    <lineage>
        <taxon>Eukaryota</taxon>
        <taxon>Sar</taxon>
        <taxon>Stramenopiles</taxon>
        <taxon>Oomycota</taxon>
        <taxon>Saprolegniomycetes</taxon>
        <taxon>Saprolegniales</taxon>
        <taxon>Verrucalvaceae</taxon>
        <taxon>Aphanomyces</taxon>
    </lineage>
</organism>
<keyword evidence="1" id="KW-1133">Transmembrane helix</keyword>
<feature type="transmembrane region" description="Helical" evidence="1">
    <location>
        <begin position="406"/>
        <end position="426"/>
    </location>
</feature>
<evidence type="ECO:0000313" key="2">
    <source>
        <dbReference type="EMBL" id="KAF0744666.1"/>
    </source>
</evidence>
<reference evidence="2 3" key="1">
    <citation type="submission" date="2019-07" db="EMBL/GenBank/DDBJ databases">
        <title>Genomics analysis of Aphanomyces spp. identifies a new class of oomycete effector associated with host adaptation.</title>
        <authorList>
            <person name="Gaulin E."/>
        </authorList>
    </citation>
    <scope>NUCLEOTIDE SEQUENCE [LARGE SCALE GENOMIC DNA]</scope>
    <source>
        <strain evidence="2 3">ATCC 201684</strain>
    </source>
</reference>